<dbReference type="EMBL" id="JACAGB010000036">
    <property type="protein sequence ID" value="KAF6292311.1"/>
    <property type="molecule type" value="Genomic_DNA"/>
</dbReference>
<dbReference type="AlphaFoldDB" id="A0A7J7SV85"/>
<accession>A0A7J7SV85</accession>
<sequence>MKVIIESLVARCMEFMRGGEGVPQSHLHSLQSGTSQGGPIPVESAGIRPILAVRHPSCNPGLLVSNRSPACLPDCLYLLACLSLTPAPPYPSAGLLAPNYPPAGLITSTNSPPPPSWLAHPQLVPLPACSSPTAPPTS</sequence>
<evidence type="ECO:0000313" key="1">
    <source>
        <dbReference type="EMBL" id="KAF6292311.1"/>
    </source>
</evidence>
<protein>
    <submittedName>
        <fullName evidence="1">Uncharacterized protein</fullName>
    </submittedName>
</protein>
<dbReference type="Proteomes" id="UP000558488">
    <property type="component" value="Unassembled WGS sequence"/>
</dbReference>
<reference evidence="1 2" key="1">
    <citation type="journal article" date="2020" name="Nature">
        <title>Six reference-quality genomes reveal evolution of bat adaptations.</title>
        <authorList>
            <person name="Jebb D."/>
            <person name="Huang Z."/>
            <person name="Pippel M."/>
            <person name="Hughes G.M."/>
            <person name="Lavrichenko K."/>
            <person name="Devanna P."/>
            <person name="Winkler S."/>
            <person name="Jermiin L.S."/>
            <person name="Skirmuntt E.C."/>
            <person name="Katzourakis A."/>
            <person name="Burkitt-Gray L."/>
            <person name="Ray D.A."/>
            <person name="Sullivan K.A.M."/>
            <person name="Roscito J.G."/>
            <person name="Kirilenko B.M."/>
            <person name="Davalos L.M."/>
            <person name="Corthals A.P."/>
            <person name="Power M.L."/>
            <person name="Jones G."/>
            <person name="Ransome R.D."/>
            <person name="Dechmann D.K.N."/>
            <person name="Locatelli A.G."/>
            <person name="Puechmaille S.J."/>
            <person name="Fedrigo O."/>
            <person name="Jarvis E.D."/>
            <person name="Hiller M."/>
            <person name="Vernes S.C."/>
            <person name="Myers E.W."/>
            <person name="Teeling E.C."/>
        </authorList>
    </citation>
    <scope>NUCLEOTIDE SEQUENCE [LARGE SCALE GENOMIC DNA]</scope>
    <source>
        <strain evidence="1">MPipKuh1</strain>
        <tissue evidence="1">Flight muscle</tissue>
    </source>
</reference>
<proteinExistence type="predicted"/>
<comment type="caution">
    <text evidence="1">The sequence shown here is derived from an EMBL/GenBank/DDBJ whole genome shotgun (WGS) entry which is preliminary data.</text>
</comment>
<keyword evidence="2" id="KW-1185">Reference proteome</keyword>
<gene>
    <name evidence="1" type="ORF">mPipKuh1_009751</name>
</gene>
<organism evidence="1 2">
    <name type="scientific">Pipistrellus kuhlii</name>
    <name type="common">Kuhl's pipistrelle</name>
    <dbReference type="NCBI Taxonomy" id="59472"/>
    <lineage>
        <taxon>Eukaryota</taxon>
        <taxon>Metazoa</taxon>
        <taxon>Chordata</taxon>
        <taxon>Craniata</taxon>
        <taxon>Vertebrata</taxon>
        <taxon>Euteleostomi</taxon>
        <taxon>Mammalia</taxon>
        <taxon>Eutheria</taxon>
        <taxon>Laurasiatheria</taxon>
        <taxon>Chiroptera</taxon>
        <taxon>Yangochiroptera</taxon>
        <taxon>Vespertilionidae</taxon>
        <taxon>Pipistrellus</taxon>
    </lineage>
</organism>
<evidence type="ECO:0000313" key="2">
    <source>
        <dbReference type="Proteomes" id="UP000558488"/>
    </source>
</evidence>
<name>A0A7J7SV85_PIPKU</name>